<evidence type="ECO:0000313" key="1">
    <source>
        <dbReference type="EMBL" id="KJA17187.1"/>
    </source>
</evidence>
<reference evidence="2" key="1">
    <citation type="submission" date="2014-04" db="EMBL/GenBank/DDBJ databases">
        <title>Evolutionary Origins and Diversification of the Mycorrhizal Mutualists.</title>
        <authorList>
            <consortium name="DOE Joint Genome Institute"/>
            <consortium name="Mycorrhizal Genomics Consortium"/>
            <person name="Kohler A."/>
            <person name="Kuo A."/>
            <person name="Nagy L.G."/>
            <person name="Floudas D."/>
            <person name="Copeland A."/>
            <person name="Barry K.W."/>
            <person name="Cichocki N."/>
            <person name="Veneault-Fourrey C."/>
            <person name="LaButti K."/>
            <person name="Lindquist E.A."/>
            <person name="Lipzen A."/>
            <person name="Lundell T."/>
            <person name="Morin E."/>
            <person name="Murat C."/>
            <person name="Riley R."/>
            <person name="Ohm R."/>
            <person name="Sun H."/>
            <person name="Tunlid A."/>
            <person name="Henrissat B."/>
            <person name="Grigoriev I.V."/>
            <person name="Hibbett D.S."/>
            <person name="Martin F."/>
        </authorList>
    </citation>
    <scope>NUCLEOTIDE SEQUENCE [LARGE SCALE GENOMIC DNA]</scope>
    <source>
        <strain evidence="2">FD-334 SS-4</strain>
    </source>
</reference>
<organism evidence="1 2">
    <name type="scientific">Hypholoma sublateritium (strain FD-334 SS-4)</name>
    <dbReference type="NCBI Taxonomy" id="945553"/>
    <lineage>
        <taxon>Eukaryota</taxon>
        <taxon>Fungi</taxon>
        <taxon>Dikarya</taxon>
        <taxon>Basidiomycota</taxon>
        <taxon>Agaricomycotina</taxon>
        <taxon>Agaricomycetes</taxon>
        <taxon>Agaricomycetidae</taxon>
        <taxon>Agaricales</taxon>
        <taxon>Agaricineae</taxon>
        <taxon>Strophariaceae</taxon>
        <taxon>Hypholoma</taxon>
    </lineage>
</organism>
<dbReference type="OrthoDB" id="3183767at2759"/>
<accession>A0A0D2KRE9</accession>
<sequence>MYVLRPDVLYVTQLIGNLRYLKNFLPKLQDHLLGRLLKREFDGDMHEEFTDSDRNSIRFLGGRIYSVQTCRIYYTSYDLQRQCDTINPCSHPDVMLRSPEGNVEPFWYARVIGIYHANIWAENPAIPGGRKTRHMDFLWVRWFGDEPDYRSGFRRARLPKIGFVESTDDFAFSFVDPAMVIRGCHLIPAFNLGRSTQLLPQSSSIARRLNPADVDDWLNFYVNM</sequence>
<name>A0A0D2KRE9_HYPSF</name>
<keyword evidence="2" id="KW-1185">Reference proteome</keyword>
<dbReference type="Proteomes" id="UP000054270">
    <property type="component" value="Unassembled WGS sequence"/>
</dbReference>
<dbReference type="STRING" id="945553.A0A0D2KRE9"/>
<proteinExistence type="predicted"/>
<dbReference type="EMBL" id="KN817608">
    <property type="protein sequence ID" value="KJA17187.1"/>
    <property type="molecule type" value="Genomic_DNA"/>
</dbReference>
<protein>
    <submittedName>
        <fullName evidence="1">Uncharacterized protein</fullName>
    </submittedName>
</protein>
<dbReference type="AlphaFoldDB" id="A0A0D2KRE9"/>
<dbReference type="OMA" id="MHSPEER"/>
<gene>
    <name evidence="1" type="ORF">HYPSUDRAFT_146877</name>
</gene>
<evidence type="ECO:0000313" key="2">
    <source>
        <dbReference type="Proteomes" id="UP000054270"/>
    </source>
</evidence>